<keyword evidence="2" id="KW-0561">Oxygen transport</keyword>
<keyword evidence="4" id="KW-0408">Iron</keyword>
<accession>A0A7V5NZ89</accession>
<dbReference type="SUPFAM" id="SSF47188">
    <property type="entry name" value="Hemerythrin-like"/>
    <property type="match status" value="1"/>
</dbReference>
<dbReference type="PROSITE" id="PS00550">
    <property type="entry name" value="HEMERYTHRINS"/>
    <property type="match status" value="1"/>
</dbReference>
<comment type="similarity">
    <text evidence="1">Belongs to the hemerythrin family.</text>
</comment>
<evidence type="ECO:0000313" key="6">
    <source>
        <dbReference type="EMBL" id="HHI96890.1"/>
    </source>
</evidence>
<evidence type="ECO:0000259" key="5">
    <source>
        <dbReference type="Pfam" id="PF01814"/>
    </source>
</evidence>
<dbReference type="InterPro" id="IPR035938">
    <property type="entry name" value="Hemerythrin-like_sf"/>
</dbReference>
<evidence type="ECO:0000256" key="4">
    <source>
        <dbReference type="ARBA" id="ARBA00023004"/>
    </source>
</evidence>
<proteinExistence type="inferred from homology"/>
<organism evidence="6">
    <name type="scientific">Thermodesulfatator atlanticus</name>
    <dbReference type="NCBI Taxonomy" id="501497"/>
    <lineage>
        <taxon>Bacteria</taxon>
        <taxon>Pseudomonadati</taxon>
        <taxon>Thermodesulfobacteriota</taxon>
        <taxon>Thermodesulfobacteria</taxon>
        <taxon>Thermodesulfobacteriales</taxon>
        <taxon>Thermodesulfatatoraceae</taxon>
        <taxon>Thermodesulfatator</taxon>
    </lineage>
</organism>
<dbReference type="EMBL" id="DROK01000099">
    <property type="protein sequence ID" value="HHI96890.1"/>
    <property type="molecule type" value="Genomic_DNA"/>
</dbReference>
<dbReference type="Proteomes" id="UP000886101">
    <property type="component" value="Unassembled WGS sequence"/>
</dbReference>
<dbReference type="GO" id="GO:0046872">
    <property type="term" value="F:metal ion binding"/>
    <property type="evidence" value="ECO:0007669"/>
    <property type="project" value="UniProtKB-KW"/>
</dbReference>
<keyword evidence="2" id="KW-0813">Transport</keyword>
<dbReference type="NCBIfam" id="TIGR02481">
    <property type="entry name" value="hemeryth_dom"/>
    <property type="match status" value="1"/>
</dbReference>
<evidence type="ECO:0000256" key="2">
    <source>
        <dbReference type="ARBA" id="ARBA00022621"/>
    </source>
</evidence>
<dbReference type="PANTHER" id="PTHR37164:SF1">
    <property type="entry name" value="BACTERIOHEMERYTHRIN"/>
    <property type="match status" value="1"/>
</dbReference>
<dbReference type="InterPro" id="IPR016131">
    <property type="entry name" value="Haemerythrin_Fe_BS"/>
</dbReference>
<name>A0A7V5NZ89_9BACT</name>
<reference evidence="6" key="1">
    <citation type="journal article" date="2020" name="mSystems">
        <title>Genome- and Community-Level Interaction Insights into Carbon Utilization and Element Cycling Functions of Hydrothermarchaeota in Hydrothermal Sediment.</title>
        <authorList>
            <person name="Zhou Z."/>
            <person name="Liu Y."/>
            <person name="Xu W."/>
            <person name="Pan J."/>
            <person name="Luo Z.H."/>
            <person name="Li M."/>
        </authorList>
    </citation>
    <scope>NUCLEOTIDE SEQUENCE [LARGE SCALE GENOMIC DNA]</scope>
    <source>
        <strain evidence="6">HyVt-533</strain>
    </source>
</reference>
<dbReference type="AlphaFoldDB" id="A0A7V5NZ89"/>
<gene>
    <name evidence="6" type="ORF">ENJ96_03465</name>
</gene>
<sequence length="139" mass="16734">MGVGHKTGGGPMFVLWKPCYCIGDELIDRQHQRLVSLLNYLYDRIMEACSKKVIDLVLMELIRYAETHFQDEEELMRRINYPELDKHQKEHERLVTEVFHFKEKFDRGLATKMELLHFLREWLVNHVINEDLKIKCFLK</sequence>
<dbReference type="Gene3D" id="1.20.120.50">
    <property type="entry name" value="Hemerythrin-like"/>
    <property type="match status" value="1"/>
</dbReference>
<dbReference type="InterPro" id="IPR012312">
    <property type="entry name" value="Hemerythrin-like"/>
</dbReference>
<dbReference type="NCBIfam" id="NF033749">
    <property type="entry name" value="bact_hemeryth"/>
    <property type="match status" value="1"/>
</dbReference>
<dbReference type="PANTHER" id="PTHR37164">
    <property type="entry name" value="BACTERIOHEMERYTHRIN"/>
    <property type="match status" value="1"/>
</dbReference>
<comment type="caution">
    <text evidence="6">The sequence shown here is derived from an EMBL/GenBank/DDBJ whole genome shotgun (WGS) entry which is preliminary data.</text>
</comment>
<evidence type="ECO:0000256" key="3">
    <source>
        <dbReference type="ARBA" id="ARBA00022723"/>
    </source>
</evidence>
<protein>
    <submittedName>
        <fullName evidence="6">Bacteriohemerythrin</fullName>
    </submittedName>
</protein>
<feature type="domain" description="Hemerythrin-like" evidence="5">
    <location>
        <begin position="24"/>
        <end position="135"/>
    </location>
</feature>
<dbReference type="InterPro" id="IPR012827">
    <property type="entry name" value="Hemerythrin_metal-bd"/>
</dbReference>
<evidence type="ECO:0000256" key="1">
    <source>
        <dbReference type="ARBA" id="ARBA00010587"/>
    </source>
</evidence>
<dbReference type="Pfam" id="PF01814">
    <property type="entry name" value="Hemerythrin"/>
    <property type="match status" value="1"/>
</dbReference>
<dbReference type="GO" id="GO:0005344">
    <property type="term" value="F:oxygen carrier activity"/>
    <property type="evidence" value="ECO:0007669"/>
    <property type="project" value="UniProtKB-KW"/>
</dbReference>
<keyword evidence="3" id="KW-0479">Metal-binding</keyword>
<dbReference type="CDD" id="cd12107">
    <property type="entry name" value="Hemerythrin"/>
    <property type="match status" value="1"/>
</dbReference>
<dbReference type="InterPro" id="IPR050669">
    <property type="entry name" value="Hemerythrin"/>
</dbReference>